<dbReference type="AlphaFoldDB" id="A0A1G7SIA3"/>
<dbReference type="STRING" id="659014.SAMN04487996_116113"/>
<dbReference type="EMBL" id="FNAN01000016">
    <property type="protein sequence ID" value="SDG22624.1"/>
    <property type="molecule type" value="Genomic_DNA"/>
</dbReference>
<evidence type="ECO:0000313" key="2">
    <source>
        <dbReference type="Proteomes" id="UP000198748"/>
    </source>
</evidence>
<name>A0A1G7SIA3_9BACT</name>
<sequence>MKLTPASRPYLPQGHFLSCFSIITFASHPNYHYYDSAALITQTYEEIQV</sequence>
<protein>
    <submittedName>
        <fullName evidence="1">Uncharacterized protein</fullName>
    </submittedName>
</protein>
<accession>A0A1G7SIA3</accession>
<gene>
    <name evidence="1" type="ORF">SAMN04487996_116113</name>
</gene>
<keyword evidence="2" id="KW-1185">Reference proteome</keyword>
<reference evidence="2" key="1">
    <citation type="submission" date="2016-10" db="EMBL/GenBank/DDBJ databases">
        <authorList>
            <person name="Varghese N."/>
            <person name="Submissions S."/>
        </authorList>
    </citation>
    <scope>NUCLEOTIDE SEQUENCE [LARGE SCALE GENOMIC DNA]</scope>
    <source>
        <strain evidence="2">DSM 25329</strain>
    </source>
</reference>
<dbReference type="Proteomes" id="UP000198748">
    <property type="component" value="Unassembled WGS sequence"/>
</dbReference>
<organism evidence="1 2">
    <name type="scientific">Dyadobacter soli</name>
    <dbReference type="NCBI Taxonomy" id="659014"/>
    <lineage>
        <taxon>Bacteria</taxon>
        <taxon>Pseudomonadati</taxon>
        <taxon>Bacteroidota</taxon>
        <taxon>Cytophagia</taxon>
        <taxon>Cytophagales</taxon>
        <taxon>Spirosomataceae</taxon>
        <taxon>Dyadobacter</taxon>
    </lineage>
</organism>
<evidence type="ECO:0000313" key="1">
    <source>
        <dbReference type="EMBL" id="SDG22624.1"/>
    </source>
</evidence>
<proteinExistence type="predicted"/>